<dbReference type="OrthoDB" id="5522116at2"/>
<evidence type="ECO:0000259" key="2">
    <source>
        <dbReference type="Pfam" id="PF14343"/>
    </source>
</evidence>
<evidence type="ECO:0000313" key="3">
    <source>
        <dbReference type="EMBL" id="TPG37872.1"/>
    </source>
</evidence>
<keyword evidence="4" id="KW-1185">Reference proteome</keyword>
<dbReference type="GO" id="GO:0006508">
    <property type="term" value="P:proteolysis"/>
    <property type="evidence" value="ECO:0007669"/>
    <property type="project" value="UniProtKB-KW"/>
</dbReference>
<feature type="signal peptide" evidence="1">
    <location>
        <begin position="1"/>
        <end position="20"/>
    </location>
</feature>
<keyword evidence="1" id="KW-0732">Signal</keyword>
<evidence type="ECO:0000256" key="1">
    <source>
        <dbReference type="SAM" id="SignalP"/>
    </source>
</evidence>
<dbReference type="PROSITE" id="PS51257">
    <property type="entry name" value="PROKAR_LIPOPROTEIN"/>
    <property type="match status" value="1"/>
</dbReference>
<dbReference type="InterPro" id="IPR025748">
    <property type="entry name" value="PrcB_C_dom"/>
</dbReference>
<protein>
    <submittedName>
        <fullName evidence="3">Protease complex subunit PrcB family protein</fullName>
    </submittedName>
</protein>
<proteinExistence type="predicted"/>
<sequence>MKKLMLSLFIAFGFSGCSLSNDDNTNIDCGTYADVSFTGYPLYCNYSMITNQTTPAALIASSQENMDKYFKKNANSCPNSSDPTIDFTKNFLVGVFSGIKPTSGYTIKITNIVENKCQMVVSYYEKSPLPGETTSPASTYPSDFVLITKTSKPIIFIKATENPDNIIIGTYKAQCTGADCQNFFQINDYSILKFQNVVSGGYDFNQYKYTATTKRGDYASLLSSVPSEILNNQGQTKTYGTPDSAGQGGVYFELRKGLKITRIYIDNNDTDDQGSEIKLFKKLIKDKITSLK</sequence>
<dbReference type="Pfam" id="PF14343">
    <property type="entry name" value="PrcB_C"/>
    <property type="match status" value="1"/>
</dbReference>
<dbReference type="AlphaFoldDB" id="A0A502ELK8"/>
<name>A0A502ELK8_9FLAO</name>
<keyword evidence="3" id="KW-0645">Protease</keyword>
<reference evidence="3 4" key="1">
    <citation type="journal article" date="2019" name="Environ. Microbiol.">
        <title>Species interactions and distinct microbial communities in high Arctic permafrost affected cryosols are associated with the CH4 and CO2 gas fluxes.</title>
        <authorList>
            <person name="Altshuler I."/>
            <person name="Hamel J."/>
            <person name="Turney S."/>
            <person name="Magnuson E."/>
            <person name="Levesque R."/>
            <person name="Greer C."/>
            <person name="Whyte L.G."/>
        </authorList>
    </citation>
    <scope>NUCLEOTIDE SEQUENCE [LARGE SCALE GENOMIC DNA]</scope>
    <source>
        <strain evidence="3 4">42</strain>
    </source>
</reference>
<feature type="chain" id="PRO_5021409130" evidence="1">
    <location>
        <begin position="21"/>
        <end position="292"/>
    </location>
</feature>
<gene>
    <name evidence="3" type="ORF">EAH81_18275</name>
</gene>
<dbReference type="GO" id="GO:0008233">
    <property type="term" value="F:peptidase activity"/>
    <property type="evidence" value="ECO:0007669"/>
    <property type="project" value="UniProtKB-KW"/>
</dbReference>
<organism evidence="3 4">
    <name type="scientific">Flavobacterium pectinovorum</name>
    <dbReference type="NCBI Taxonomy" id="29533"/>
    <lineage>
        <taxon>Bacteria</taxon>
        <taxon>Pseudomonadati</taxon>
        <taxon>Bacteroidota</taxon>
        <taxon>Flavobacteriia</taxon>
        <taxon>Flavobacteriales</taxon>
        <taxon>Flavobacteriaceae</taxon>
        <taxon>Flavobacterium</taxon>
    </lineage>
</organism>
<evidence type="ECO:0000313" key="4">
    <source>
        <dbReference type="Proteomes" id="UP000319700"/>
    </source>
</evidence>
<keyword evidence="3" id="KW-0378">Hydrolase</keyword>
<dbReference type="Proteomes" id="UP000319700">
    <property type="component" value="Unassembled WGS sequence"/>
</dbReference>
<feature type="domain" description="PrcB C-terminal" evidence="2">
    <location>
        <begin position="93"/>
        <end position="145"/>
    </location>
</feature>
<dbReference type="EMBL" id="RCZH01000012">
    <property type="protein sequence ID" value="TPG37872.1"/>
    <property type="molecule type" value="Genomic_DNA"/>
</dbReference>
<accession>A0A502ELK8</accession>
<comment type="caution">
    <text evidence="3">The sequence shown here is derived from an EMBL/GenBank/DDBJ whole genome shotgun (WGS) entry which is preliminary data.</text>
</comment>